<dbReference type="Proteomes" id="UP000196877">
    <property type="component" value="Chromosome"/>
</dbReference>
<organism evidence="1 2">
    <name type="scientific">Bacillus sonorensis</name>
    <dbReference type="NCBI Taxonomy" id="119858"/>
    <lineage>
        <taxon>Bacteria</taxon>
        <taxon>Bacillati</taxon>
        <taxon>Bacillota</taxon>
        <taxon>Bacilli</taxon>
        <taxon>Bacillales</taxon>
        <taxon>Bacillaceae</taxon>
        <taxon>Bacillus</taxon>
    </lineage>
</organism>
<keyword evidence="2" id="KW-1185">Reference proteome</keyword>
<proteinExistence type="predicted"/>
<dbReference type="EMBL" id="CP021920">
    <property type="protein sequence ID" value="ASB87031.1"/>
    <property type="molecule type" value="Genomic_DNA"/>
</dbReference>
<gene>
    <name evidence="1" type="ORF">S101395_00476</name>
</gene>
<accession>A0ABM6LCY1</accession>
<protein>
    <submittedName>
        <fullName evidence="1">Uncharacterized protein</fullName>
    </submittedName>
</protein>
<evidence type="ECO:0000313" key="1">
    <source>
        <dbReference type="EMBL" id="ASB87031.1"/>
    </source>
</evidence>
<reference evidence="1 2" key="1">
    <citation type="submission" date="2017-06" db="EMBL/GenBank/DDBJ databases">
        <title>Genome sequence of Bacillus sonorensis strain SRCM101395.</title>
        <authorList>
            <person name="Cho S.H."/>
        </authorList>
    </citation>
    <scope>NUCLEOTIDE SEQUENCE [LARGE SCALE GENOMIC DNA]</scope>
    <source>
        <strain evidence="1 2">SRCM101395</strain>
    </source>
</reference>
<sequence length="83" mass="9476">MFRYERGPNNRLGKPFSVGKTKQASTFCQKKGGYYIRMLVRNPGKPAYHDHRIDMITGDVIDIRILLGAGLQHHNETYSGSHE</sequence>
<evidence type="ECO:0000313" key="2">
    <source>
        <dbReference type="Proteomes" id="UP000196877"/>
    </source>
</evidence>
<name>A0ABM6LCY1_9BACI</name>